<dbReference type="AlphaFoldDB" id="A0A853G0N9"/>
<evidence type="ECO:0000256" key="11">
    <source>
        <dbReference type="ARBA" id="ARBA00022840"/>
    </source>
</evidence>
<keyword evidence="7 16" id="KW-0963">Cytoplasm</keyword>
<evidence type="ECO:0000256" key="15">
    <source>
        <dbReference type="ARBA" id="ARBA00040883"/>
    </source>
</evidence>
<feature type="active site" description="Proton acceptor" evidence="16">
    <location>
        <position position="104"/>
    </location>
</feature>
<keyword evidence="9 16" id="KW-0547">Nucleotide-binding</keyword>
<evidence type="ECO:0000256" key="7">
    <source>
        <dbReference type="ARBA" id="ARBA00022490"/>
    </source>
</evidence>
<feature type="binding site" evidence="16">
    <location>
        <position position="95"/>
    </location>
    <ligand>
        <name>substrate</name>
    </ligand>
</feature>
<evidence type="ECO:0000313" key="18">
    <source>
        <dbReference type="Proteomes" id="UP000559809"/>
    </source>
</evidence>
<dbReference type="UniPathway" id="UPA00241">
    <property type="reaction ID" value="UER00352"/>
</dbReference>
<dbReference type="Pfam" id="PF03309">
    <property type="entry name" value="Pan_kinase"/>
    <property type="match status" value="1"/>
</dbReference>
<evidence type="ECO:0000256" key="9">
    <source>
        <dbReference type="ARBA" id="ARBA00022741"/>
    </source>
</evidence>
<feature type="binding site" evidence="16">
    <location>
        <position position="128"/>
    </location>
    <ligand>
        <name>ATP</name>
        <dbReference type="ChEBI" id="CHEBI:30616"/>
    </ligand>
</feature>
<dbReference type="HAMAP" id="MF_01274">
    <property type="entry name" value="Pantothen_kinase_3"/>
    <property type="match status" value="1"/>
</dbReference>
<comment type="subcellular location">
    <subcellularLocation>
        <location evidence="3 16">Cytoplasm</location>
    </subcellularLocation>
</comment>
<evidence type="ECO:0000256" key="5">
    <source>
        <dbReference type="ARBA" id="ARBA00011738"/>
    </source>
</evidence>
<protein>
    <recommendedName>
        <fullName evidence="15 16">Type III pantothenate kinase</fullName>
        <ecNumber evidence="6 16">2.7.1.33</ecNumber>
    </recommendedName>
    <alternativeName>
        <fullName evidence="16">PanK-III</fullName>
    </alternativeName>
    <alternativeName>
        <fullName evidence="16">Pantothenic acid kinase</fullName>
    </alternativeName>
</protein>
<organism evidence="17 18">
    <name type="scientific">Parapusillimonas granuli</name>
    <dbReference type="NCBI Taxonomy" id="380911"/>
    <lineage>
        <taxon>Bacteria</taxon>
        <taxon>Pseudomonadati</taxon>
        <taxon>Pseudomonadota</taxon>
        <taxon>Betaproteobacteria</taxon>
        <taxon>Burkholderiales</taxon>
        <taxon>Alcaligenaceae</taxon>
        <taxon>Parapusillimonas</taxon>
    </lineage>
</organism>
<evidence type="ECO:0000256" key="16">
    <source>
        <dbReference type="HAMAP-Rule" id="MF_01274"/>
    </source>
</evidence>
<dbReference type="Proteomes" id="UP000559809">
    <property type="component" value="Unassembled WGS sequence"/>
</dbReference>
<dbReference type="PANTHER" id="PTHR34265">
    <property type="entry name" value="TYPE III PANTOTHENATE KINASE"/>
    <property type="match status" value="1"/>
</dbReference>
<dbReference type="EC" id="2.7.1.33" evidence="6 16"/>
<keyword evidence="13 16" id="KW-0173">Coenzyme A biosynthesis</keyword>
<keyword evidence="8 16" id="KW-0808">Transferase</keyword>
<keyword evidence="12 16" id="KW-0630">Potassium</keyword>
<name>A0A853G0N9_9BURK</name>
<comment type="caution">
    <text evidence="17">The sequence shown here is derived from an EMBL/GenBank/DDBJ whole genome shotgun (WGS) entry which is preliminary data.</text>
</comment>
<dbReference type="SUPFAM" id="SSF53067">
    <property type="entry name" value="Actin-like ATPase domain"/>
    <property type="match status" value="2"/>
</dbReference>
<evidence type="ECO:0000313" key="17">
    <source>
        <dbReference type="EMBL" id="NYT49849.1"/>
    </source>
</evidence>
<keyword evidence="18" id="KW-1185">Reference proteome</keyword>
<proteinExistence type="inferred from homology"/>
<evidence type="ECO:0000256" key="1">
    <source>
        <dbReference type="ARBA" id="ARBA00001206"/>
    </source>
</evidence>
<dbReference type="GO" id="GO:0015937">
    <property type="term" value="P:coenzyme A biosynthetic process"/>
    <property type="evidence" value="ECO:0007669"/>
    <property type="project" value="UniProtKB-UniRule"/>
</dbReference>
<gene>
    <name evidence="16" type="primary">coaX</name>
    <name evidence="17" type="ORF">H0A72_11070</name>
</gene>
<evidence type="ECO:0000256" key="12">
    <source>
        <dbReference type="ARBA" id="ARBA00022958"/>
    </source>
</evidence>
<evidence type="ECO:0000256" key="8">
    <source>
        <dbReference type="ARBA" id="ARBA00022679"/>
    </source>
</evidence>
<comment type="similarity">
    <text evidence="14 16">Belongs to the type III pantothenate kinase family.</text>
</comment>
<comment type="cofactor">
    <cofactor evidence="16">
        <name>NH4(+)</name>
        <dbReference type="ChEBI" id="CHEBI:28938"/>
    </cofactor>
    <cofactor evidence="16">
        <name>K(+)</name>
        <dbReference type="ChEBI" id="CHEBI:29103"/>
    </cofactor>
    <text evidence="16">A monovalent cation. Ammonium or potassium.</text>
</comment>
<comment type="cofactor">
    <cofactor evidence="2">
        <name>K(+)</name>
        <dbReference type="ChEBI" id="CHEBI:29103"/>
    </cofactor>
</comment>
<keyword evidence="10 16" id="KW-0418">Kinase</keyword>
<feature type="binding site" evidence="16">
    <location>
        <begin position="6"/>
        <end position="13"/>
    </location>
    <ligand>
        <name>ATP</name>
        <dbReference type="ChEBI" id="CHEBI:30616"/>
    </ligand>
</feature>
<accession>A0A853G0N9</accession>
<dbReference type="InterPro" id="IPR004619">
    <property type="entry name" value="Type_III_PanK"/>
</dbReference>
<dbReference type="GO" id="GO:0005524">
    <property type="term" value="F:ATP binding"/>
    <property type="evidence" value="ECO:0007669"/>
    <property type="project" value="UniProtKB-UniRule"/>
</dbReference>
<dbReference type="Gene3D" id="3.30.420.40">
    <property type="match status" value="2"/>
</dbReference>
<comment type="pathway">
    <text evidence="4 16">Cofactor biosynthesis; coenzyme A biosynthesis; CoA from (R)-pantothenate: step 1/5.</text>
</comment>
<sequence length="277" mass="29400">MQVLIDAGNTRIKFGWTRRDTGERENQVLALEHNNIQQVAAWLAALPEPPRAAIGVNVAGQALARELEYIFSFSQGLAIDWVDGARTAPEVVNLYDQPAQLGPDRWVAMIGLARRLPEAPAILASFGTATTIDTLAPADPDGAAQTGGYAFQGGLILPGFDLMRASLANGTANLPHAEGGAVPFPTNTHEAIGSGIAAAQSGALLRQWRAGLAHFGRAPRIFCSGGGWPMVEDEARRALAQMQRDLGLPEQAMEWLGTPVLDGLARLALLDQEALGL</sequence>
<evidence type="ECO:0000256" key="10">
    <source>
        <dbReference type="ARBA" id="ARBA00022777"/>
    </source>
</evidence>
<feature type="binding site" evidence="16">
    <location>
        <position position="188"/>
    </location>
    <ligand>
        <name>substrate</name>
    </ligand>
</feature>
<comment type="caution">
    <text evidence="16">Lacks conserved residue(s) required for the propagation of feature annotation.</text>
</comment>
<evidence type="ECO:0000256" key="4">
    <source>
        <dbReference type="ARBA" id="ARBA00005225"/>
    </source>
</evidence>
<evidence type="ECO:0000256" key="14">
    <source>
        <dbReference type="ARBA" id="ARBA00038036"/>
    </source>
</evidence>
<feature type="binding site" evidence="16">
    <location>
        <begin position="102"/>
        <end position="105"/>
    </location>
    <ligand>
        <name>substrate</name>
    </ligand>
</feature>
<evidence type="ECO:0000256" key="2">
    <source>
        <dbReference type="ARBA" id="ARBA00001958"/>
    </source>
</evidence>
<dbReference type="PANTHER" id="PTHR34265:SF1">
    <property type="entry name" value="TYPE III PANTOTHENATE KINASE"/>
    <property type="match status" value="1"/>
</dbReference>
<reference evidence="17 18" key="1">
    <citation type="submission" date="2020-07" db="EMBL/GenBank/DDBJ databases">
        <title>Taxonomic revisions and descriptions of new bacterial species based on genomic comparisons in the high-G+C-content subgroup of the family Alcaligenaceae.</title>
        <authorList>
            <person name="Szabo A."/>
            <person name="Felfoldi T."/>
        </authorList>
    </citation>
    <scope>NUCLEOTIDE SEQUENCE [LARGE SCALE GENOMIC DNA]</scope>
    <source>
        <strain evidence="17 18">LMG 24012</strain>
    </source>
</reference>
<comment type="catalytic activity">
    <reaction evidence="1 16">
        <text>(R)-pantothenate + ATP = (R)-4'-phosphopantothenate + ADP + H(+)</text>
        <dbReference type="Rhea" id="RHEA:16373"/>
        <dbReference type="ChEBI" id="CHEBI:10986"/>
        <dbReference type="ChEBI" id="CHEBI:15378"/>
        <dbReference type="ChEBI" id="CHEBI:29032"/>
        <dbReference type="ChEBI" id="CHEBI:30616"/>
        <dbReference type="ChEBI" id="CHEBI:456216"/>
        <dbReference type="EC" id="2.7.1.33"/>
    </reaction>
</comment>
<keyword evidence="11 16" id="KW-0067">ATP-binding</keyword>
<dbReference type="GO" id="GO:0004594">
    <property type="term" value="F:pantothenate kinase activity"/>
    <property type="evidence" value="ECO:0007669"/>
    <property type="project" value="UniProtKB-UniRule"/>
</dbReference>
<dbReference type="GO" id="GO:0005737">
    <property type="term" value="C:cytoplasm"/>
    <property type="evidence" value="ECO:0007669"/>
    <property type="project" value="UniProtKB-SubCell"/>
</dbReference>
<comment type="function">
    <text evidence="16">Catalyzes the phosphorylation of pantothenate (Pan), the first step in CoA biosynthesis.</text>
</comment>
<evidence type="ECO:0000256" key="13">
    <source>
        <dbReference type="ARBA" id="ARBA00022993"/>
    </source>
</evidence>
<dbReference type="InterPro" id="IPR043129">
    <property type="entry name" value="ATPase_NBD"/>
</dbReference>
<dbReference type="EMBL" id="JACCEM010000005">
    <property type="protein sequence ID" value="NYT49849.1"/>
    <property type="molecule type" value="Genomic_DNA"/>
</dbReference>
<evidence type="ECO:0000256" key="6">
    <source>
        <dbReference type="ARBA" id="ARBA00012102"/>
    </source>
</evidence>
<dbReference type="CDD" id="cd24015">
    <property type="entry name" value="ASKHA_NBD_PanK-III"/>
    <property type="match status" value="1"/>
</dbReference>
<comment type="subunit">
    <text evidence="5 16">Homodimer.</text>
</comment>
<dbReference type="RefSeq" id="WP_180155207.1">
    <property type="nucleotide sequence ID" value="NZ_JACCEM010000005.1"/>
</dbReference>
<evidence type="ECO:0000256" key="3">
    <source>
        <dbReference type="ARBA" id="ARBA00004496"/>
    </source>
</evidence>